<gene>
    <name evidence="2" type="ORF">TMSB3V08_LOCUS8271</name>
</gene>
<organism evidence="2">
    <name type="scientific">Timema monikensis</name>
    <dbReference type="NCBI Taxonomy" id="170555"/>
    <lineage>
        <taxon>Eukaryota</taxon>
        <taxon>Metazoa</taxon>
        <taxon>Ecdysozoa</taxon>
        <taxon>Arthropoda</taxon>
        <taxon>Hexapoda</taxon>
        <taxon>Insecta</taxon>
        <taxon>Pterygota</taxon>
        <taxon>Neoptera</taxon>
        <taxon>Polyneoptera</taxon>
        <taxon>Phasmatodea</taxon>
        <taxon>Timematodea</taxon>
        <taxon>Timematoidea</taxon>
        <taxon>Timematidae</taxon>
        <taxon>Timema</taxon>
    </lineage>
</organism>
<protein>
    <submittedName>
        <fullName evidence="2">Uncharacterized protein</fullName>
    </submittedName>
</protein>
<evidence type="ECO:0000256" key="1">
    <source>
        <dbReference type="SAM" id="MobiDB-lite"/>
    </source>
</evidence>
<feature type="region of interest" description="Disordered" evidence="1">
    <location>
        <begin position="89"/>
        <end position="109"/>
    </location>
</feature>
<reference evidence="2" key="1">
    <citation type="submission" date="2020-11" db="EMBL/GenBank/DDBJ databases">
        <authorList>
            <person name="Tran Van P."/>
        </authorList>
    </citation>
    <scope>NUCLEOTIDE SEQUENCE</scope>
</reference>
<accession>A0A7R9EEJ7</accession>
<evidence type="ECO:0000313" key="2">
    <source>
        <dbReference type="EMBL" id="CAD7431541.1"/>
    </source>
</evidence>
<name>A0A7R9EEJ7_9NEOP</name>
<dbReference type="AlphaFoldDB" id="A0A7R9EEJ7"/>
<dbReference type="EMBL" id="OB795021">
    <property type="protein sequence ID" value="CAD7431541.1"/>
    <property type="molecule type" value="Genomic_DNA"/>
</dbReference>
<sequence>MSHGSVSVSCHRTTAPLPCSTSMTGVMYPPPSPPHSGLVFHERNEVRRHPRIASYYPFGLYALSTNYANGLGIGKVELEEVNPHLRVGRVENHLGKTTPSSPDRDSNLDLPVLSSRAQHDKRHLHLPELSDVEIRDPELLSLLPGREVEIYLGETTLSTPDKDSNLVLPIIGSSIYYESSALDHAANETDTSKIPEDSTIPSMTPYRAQNTLIDITRTYNGVLKMVCYGTVAYHGGKLGVPCGHTPERHTSLFNKNTKGEARQGKQPGADLLEPTRLGAYCTRYDVQGSSRPPMSWRTNLSEGGEGGVNSDQANPGNYLTLHPNTGGPDIRLGAFIFIHYLITSLPLALVWVRALGMRKEIFRESLPAFTWRESGEQFWKHHPQYTDRDSNLDLTVIGSLVYCESDALDHVDTKEDLEFTKITITVNTMNSMAACSKELFSQLTRLPMTATFLPSQWCYRYISTTARERPSNPVAYANKINKRINIHFSNVFDFQAWQQLNTWSCISYGLANGYNENRSVHPTEIRTSISPSSAVELNTTCALANYATEAKEMMVIMDIFGIKIMMALTFYEAYPHLRGRRVGNHFGKPFSSLDRDSKLDLSVNVTLVYCESSVLDHTDTECDGTVNYHNHLHRVNRSLAHCRESEPFPFRAKHVQLVFVRFSSDISFHATRSQKFSNKAPGVFGCGLTISAPIAARCVTNVPCKLACGIPPSKTHVSHIPFPSTHGSLVVGTWVTLLTLMSGRQTALVVGTRVALAVDDYGGGYSGDSNGDPGGEDGGCGVVKDGGGLCGDLKSGGGLGNTATTFPLRKLYTAHVISHL</sequence>
<proteinExistence type="predicted"/>